<evidence type="ECO:0000313" key="1">
    <source>
        <dbReference type="EMBL" id="KAI3760924.1"/>
    </source>
</evidence>
<organism evidence="1 2">
    <name type="scientific">Smallanthus sonchifolius</name>
    <dbReference type="NCBI Taxonomy" id="185202"/>
    <lineage>
        <taxon>Eukaryota</taxon>
        <taxon>Viridiplantae</taxon>
        <taxon>Streptophyta</taxon>
        <taxon>Embryophyta</taxon>
        <taxon>Tracheophyta</taxon>
        <taxon>Spermatophyta</taxon>
        <taxon>Magnoliopsida</taxon>
        <taxon>eudicotyledons</taxon>
        <taxon>Gunneridae</taxon>
        <taxon>Pentapetalae</taxon>
        <taxon>asterids</taxon>
        <taxon>campanulids</taxon>
        <taxon>Asterales</taxon>
        <taxon>Asteraceae</taxon>
        <taxon>Asteroideae</taxon>
        <taxon>Heliantheae alliance</taxon>
        <taxon>Millerieae</taxon>
        <taxon>Smallanthus</taxon>
    </lineage>
</organism>
<evidence type="ECO:0000313" key="2">
    <source>
        <dbReference type="Proteomes" id="UP001056120"/>
    </source>
</evidence>
<dbReference type="Proteomes" id="UP001056120">
    <property type="component" value="Linkage Group LG17"/>
</dbReference>
<sequence length="216" mass="24778">MYLQLPPNPQYTLAFIRFPSPTLTALCPFPLIRYVAFYSTYAAVSPSLLLHLRRRPPFLSSAAALPVISTENYSPRRRGERGPASLSTKKDASAYHIEFDNNMQPIGPNATHFSSCIGMYVRTRLPYQIDTKDLTTQHWEGFWSHLKGEWHLENDGPKDLVFKKAKKIATNWRSKLVTKYVNAGTTPFAKYKYLEREHWDAFVAEKTSPAFVVYVN</sequence>
<keyword evidence="2" id="KW-1185">Reference proteome</keyword>
<dbReference type="EMBL" id="CM042034">
    <property type="protein sequence ID" value="KAI3760924.1"/>
    <property type="molecule type" value="Genomic_DNA"/>
</dbReference>
<accession>A0ACB9EPZ2</accession>
<gene>
    <name evidence="1" type="ORF">L1987_51328</name>
</gene>
<reference evidence="2" key="1">
    <citation type="journal article" date="2022" name="Mol. Ecol. Resour.">
        <title>The genomes of chicory, endive, great burdock and yacon provide insights into Asteraceae palaeo-polyploidization history and plant inulin production.</title>
        <authorList>
            <person name="Fan W."/>
            <person name="Wang S."/>
            <person name="Wang H."/>
            <person name="Wang A."/>
            <person name="Jiang F."/>
            <person name="Liu H."/>
            <person name="Zhao H."/>
            <person name="Xu D."/>
            <person name="Zhang Y."/>
        </authorList>
    </citation>
    <scope>NUCLEOTIDE SEQUENCE [LARGE SCALE GENOMIC DNA]</scope>
    <source>
        <strain evidence="2">cv. Yunnan</strain>
    </source>
</reference>
<proteinExistence type="predicted"/>
<comment type="caution">
    <text evidence="1">The sequence shown here is derived from an EMBL/GenBank/DDBJ whole genome shotgun (WGS) entry which is preliminary data.</text>
</comment>
<name>A0ACB9EPZ2_9ASTR</name>
<protein>
    <submittedName>
        <fullName evidence="1">Uncharacterized protein</fullName>
    </submittedName>
</protein>
<reference evidence="1 2" key="2">
    <citation type="journal article" date="2022" name="Mol. Ecol. Resour.">
        <title>The genomes of chicory, endive, great burdock and yacon provide insights into Asteraceae paleo-polyploidization history and plant inulin production.</title>
        <authorList>
            <person name="Fan W."/>
            <person name="Wang S."/>
            <person name="Wang H."/>
            <person name="Wang A."/>
            <person name="Jiang F."/>
            <person name="Liu H."/>
            <person name="Zhao H."/>
            <person name="Xu D."/>
            <person name="Zhang Y."/>
        </authorList>
    </citation>
    <scope>NUCLEOTIDE SEQUENCE [LARGE SCALE GENOMIC DNA]</scope>
    <source>
        <strain evidence="2">cv. Yunnan</strain>
        <tissue evidence="1">Leaves</tissue>
    </source>
</reference>